<feature type="transmembrane region" description="Helical" evidence="6">
    <location>
        <begin position="91"/>
        <end position="111"/>
    </location>
</feature>
<evidence type="ECO:0000256" key="6">
    <source>
        <dbReference type="SAM" id="Phobius"/>
    </source>
</evidence>
<accession>A0A511VC53</accession>
<dbReference type="GO" id="GO:0042910">
    <property type="term" value="F:xenobiotic transmembrane transporter activity"/>
    <property type="evidence" value="ECO:0007669"/>
    <property type="project" value="InterPro"/>
</dbReference>
<proteinExistence type="inferred from homology"/>
<evidence type="ECO:0000256" key="3">
    <source>
        <dbReference type="ARBA" id="ARBA00022692"/>
    </source>
</evidence>
<keyword evidence="4 6" id="KW-1133">Transmembrane helix</keyword>
<evidence type="ECO:0000256" key="5">
    <source>
        <dbReference type="ARBA" id="ARBA00023136"/>
    </source>
</evidence>
<feature type="transmembrane region" description="Helical" evidence="6">
    <location>
        <begin position="139"/>
        <end position="159"/>
    </location>
</feature>
<dbReference type="AlphaFoldDB" id="A0A511VC53"/>
<protein>
    <submittedName>
        <fullName evidence="7">MATE family efflux transporter</fullName>
    </submittedName>
</protein>
<organism evidence="7 8">
    <name type="scientific">Aneurinibacillus danicus</name>
    <dbReference type="NCBI Taxonomy" id="267746"/>
    <lineage>
        <taxon>Bacteria</taxon>
        <taxon>Bacillati</taxon>
        <taxon>Bacillota</taxon>
        <taxon>Bacilli</taxon>
        <taxon>Bacillales</taxon>
        <taxon>Paenibacillaceae</taxon>
        <taxon>Aneurinibacillus group</taxon>
        <taxon>Aneurinibacillus</taxon>
    </lineage>
</organism>
<feature type="transmembrane region" description="Helical" evidence="6">
    <location>
        <begin position="413"/>
        <end position="434"/>
    </location>
</feature>
<feature type="transmembrane region" description="Helical" evidence="6">
    <location>
        <begin position="246"/>
        <end position="265"/>
    </location>
</feature>
<feature type="transmembrane region" description="Helical" evidence="6">
    <location>
        <begin position="391"/>
        <end position="407"/>
    </location>
</feature>
<reference evidence="7 8" key="1">
    <citation type="submission" date="2019-07" db="EMBL/GenBank/DDBJ databases">
        <title>Whole genome shotgun sequence of Aneurinibacillus danicus NBRC 102444.</title>
        <authorList>
            <person name="Hosoyama A."/>
            <person name="Uohara A."/>
            <person name="Ohji S."/>
            <person name="Ichikawa N."/>
        </authorList>
    </citation>
    <scope>NUCLEOTIDE SEQUENCE [LARGE SCALE GENOMIC DNA]</scope>
    <source>
        <strain evidence="7 8">NBRC 102444</strain>
    </source>
</reference>
<dbReference type="PANTHER" id="PTHR42893">
    <property type="entry name" value="PROTEIN DETOXIFICATION 44, CHLOROPLASTIC-RELATED"/>
    <property type="match status" value="1"/>
</dbReference>
<evidence type="ECO:0000313" key="7">
    <source>
        <dbReference type="EMBL" id="GEN36434.1"/>
    </source>
</evidence>
<feature type="transmembrane region" description="Helical" evidence="6">
    <location>
        <begin position="321"/>
        <end position="338"/>
    </location>
</feature>
<evidence type="ECO:0000256" key="1">
    <source>
        <dbReference type="ARBA" id="ARBA00004141"/>
    </source>
</evidence>
<dbReference type="Pfam" id="PF01554">
    <property type="entry name" value="MatE"/>
    <property type="match status" value="2"/>
</dbReference>
<dbReference type="NCBIfam" id="TIGR00797">
    <property type="entry name" value="matE"/>
    <property type="match status" value="1"/>
</dbReference>
<comment type="similarity">
    <text evidence="2">Belongs to the multi antimicrobial extrusion (MATE) (TC 2.A.66.1) family.</text>
</comment>
<feature type="transmembrane region" description="Helical" evidence="6">
    <location>
        <begin position="16"/>
        <end position="36"/>
    </location>
</feature>
<keyword evidence="5 6" id="KW-0472">Membrane</keyword>
<keyword evidence="8" id="KW-1185">Reference proteome</keyword>
<dbReference type="GO" id="GO:0005886">
    <property type="term" value="C:plasma membrane"/>
    <property type="evidence" value="ECO:0007669"/>
    <property type="project" value="TreeGrafter"/>
</dbReference>
<evidence type="ECO:0000256" key="4">
    <source>
        <dbReference type="ARBA" id="ARBA00022989"/>
    </source>
</evidence>
<gene>
    <name evidence="7" type="ORF">ADA01nite_38940</name>
</gene>
<feature type="transmembrane region" description="Helical" evidence="6">
    <location>
        <begin position="48"/>
        <end position="70"/>
    </location>
</feature>
<dbReference type="Proteomes" id="UP000321157">
    <property type="component" value="Unassembled WGS sequence"/>
</dbReference>
<dbReference type="PANTHER" id="PTHR42893:SF46">
    <property type="entry name" value="PROTEIN DETOXIFICATION 44, CHLOROPLASTIC"/>
    <property type="match status" value="1"/>
</dbReference>
<dbReference type="EMBL" id="BJXX01000187">
    <property type="protein sequence ID" value="GEN36434.1"/>
    <property type="molecule type" value="Genomic_DNA"/>
</dbReference>
<dbReference type="InterPro" id="IPR044644">
    <property type="entry name" value="DinF-like"/>
</dbReference>
<evidence type="ECO:0000313" key="8">
    <source>
        <dbReference type="Proteomes" id="UP000321157"/>
    </source>
</evidence>
<dbReference type="GO" id="GO:0015297">
    <property type="term" value="F:antiporter activity"/>
    <property type="evidence" value="ECO:0007669"/>
    <property type="project" value="InterPro"/>
</dbReference>
<feature type="transmembrane region" description="Helical" evidence="6">
    <location>
        <begin position="171"/>
        <end position="189"/>
    </location>
</feature>
<dbReference type="InterPro" id="IPR002528">
    <property type="entry name" value="MATE_fam"/>
</dbReference>
<comment type="caution">
    <text evidence="7">The sequence shown here is derived from an EMBL/GenBank/DDBJ whole genome shotgun (WGS) entry which is preliminary data.</text>
</comment>
<dbReference type="CDD" id="cd13136">
    <property type="entry name" value="MATE_DinF_like"/>
    <property type="match status" value="1"/>
</dbReference>
<evidence type="ECO:0000256" key="2">
    <source>
        <dbReference type="ARBA" id="ARBA00010199"/>
    </source>
</evidence>
<keyword evidence="3 6" id="KW-0812">Transmembrane</keyword>
<feature type="transmembrane region" description="Helical" evidence="6">
    <location>
        <begin position="277"/>
        <end position="300"/>
    </location>
</feature>
<comment type="subcellular location">
    <subcellularLocation>
        <location evidence="1">Membrane</location>
        <topology evidence="1">Multi-pass membrane protein</topology>
    </subcellularLocation>
</comment>
<name>A0A511VC53_9BACL</name>
<sequence length="451" mass="49847">MHEKHIRNGSLSHREYLALAIPLMISTLSTPLLGAVDTAVVGRLSDPAYLGGVAVGTLIFNTMYWLLGFLRVSTSGFSAQAHGANDPREMGLALLRPAMIALAMGLVFIVLQKPIKQASFWMIGAEPSVLEHAESYVDIRIWGAPFALLNYTILGWLMGMSRIKASLLLQISMNVLNIVLAIVLVSYFHMNVAGVAVATLIAEVSAAGLGIWLIGLHLPLRHLFVRWKDALSMQPMVKMMRVNRDLFIRTACLLAVFNLFTAYGASFGKVTLAANAVLLQIHFIMAYFLDGFANASSILVGRSIGEKNYSVYKRTVRLTGIWGAVASVILSAVLYFGNESIISLFTTIDDVKEQIMMYASWVLLFPFAAFWGLQLYGVFSGATEAGPVRNSTIYSLLIFLLATWLFTPSYHNHGLWLSFILFSLARSLTLWMYLPRLNRMLFPNEGGSMVE</sequence>
<feature type="transmembrane region" description="Helical" evidence="6">
    <location>
        <begin position="358"/>
        <end position="379"/>
    </location>
</feature>
<feature type="transmembrane region" description="Helical" evidence="6">
    <location>
        <begin position="195"/>
        <end position="218"/>
    </location>
</feature>